<dbReference type="Proteomes" id="UP000199205">
    <property type="component" value="Unassembled WGS sequence"/>
</dbReference>
<protein>
    <submittedName>
        <fullName evidence="5">Transcriptional regulator, DeoR family</fullName>
    </submittedName>
</protein>
<dbReference type="InterPro" id="IPR014036">
    <property type="entry name" value="DeoR-like_C"/>
</dbReference>
<accession>A0A1C3X1Z0</accession>
<evidence type="ECO:0000313" key="6">
    <source>
        <dbReference type="Proteomes" id="UP000199205"/>
    </source>
</evidence>
<dbReference type="GO" id="GO:0003700">
    <property type="term" value="F:DNA-binding transcription factor activity"/>
    <property type="evidence" value="ECO:0007669"/>
    <property type="project" value="InterPro"/>
</dbReference>
<dbReference type="PROSITE" id="PS51000">
    <property type="entry name" value="HTH_DEOR_2"/>
    <property type="match status" value="1"/>
</dbReference>
<evidence type="ECO:0000256" key="1">
    <source>
        <dbReference type="ARBA" id="ARBA00022491"/>
    </source>
</evidence>
<dbReference type="PANTHER" id="PTHR30363">
    <property type="entry name" value="HTH-TYPE TRANSCRIPTIONAL REGULATOR SRLR-RELATED"/>
    <property type="match status" value="1"/>
</dbReference>
<evidence type="ECO:0000256" key="2">
    <source>
        <dbReference type="ARBA" id="ARBA00023015"/>
    </source>
</evidence>
<dbReference type="InterPro" id="IPR001034">
    <property type="entry name" value="DeoR_HTH"/>
</dbReference>
<keyword evidence="1" id="KW-0678">Repressor</keyword>
<feature type="domain" description="HTH deoR-type" evidence="4">
    <location>
        <begin position="1"/>
        <end position="55"/>
    </location>
</feature>
<reference evidence="6" key="1">
    <citation type="submission" date="2016-08" db="EMBL/GenBank/DDBJ databases">
        <authorList>
            <person name="Varghese N."/>
            <person name="Submissions Spin"/>
        </authorList>
    </citation>
    <scope>NUCLEOTIDE SEQUENCE [LARGE SCALE GENOMIC DNA]</scope>
    <source>
        <strain evidence="6">P1-7</strain>
    </source>
</reference>
<dbReference type="AlphaFoldDB" id="A0A1C3X1Z0"/>
<sequence length="255" mass="26874">MSRRDVIEARLADGRQIVAASLAAEFNVSEDAVRRDLRALAAEGKCRRVYGGALPLLTPSQPISARIGQTSDRKRALARAAASMIEPGEFVFLDSGSTNLAIVDLLPKNSELTIATNSIDIAAAIMNRGDFELILIGGVVNAIVGGSVDATAVAAIENMNIDRCFVGACAVSARNGISVHEHADAIFKRTLIKRSASRIAIATSEKFHERAAHRIGGAADIDWLIVEDDLPAGDVEAAVEAGFALVKPNDITSSS</sequence>
<dbReference type="Gene3D" id="3.40.50.1360">
    <property type="match status" value="1"/>
</dbReference>
<name>A0A1C3X1Z0_9HYPH</name>
<dbReference type="PANTHER" id="PTHR30363:SF4">
    <property type="entry name" value="GLYCEROL-3-PHOSPHATE REGULON REPRESSOR"/>
    <property type="match status" value="1"/>
</dbReference>
<evidence type="ECO:0000259" key="4">
    <source>
        <dbReference type="PROSITE" id="PS51000"/>
    </source>
</evidence>
<dbReference type="Pfam" id="PF00455">
    <property type="entry name" value="DeoRC"/>
    <property type="match status" value="1"/>
</dbReference>
<dbReference type="InterPro" id="IPR037171">
    <property type="entry name" value="NagB/RpiA_transferase-like"/>
</dbReference>
<dbReference type="InterPro" id="IPR036390">
    <property type="entry name" value="WH_DNA-bd_sf"/>
</dbReference>
<evidence type="ECO:0000256" key="3">
    <source>
        <dbReference type="ARBA" id="ARBA00023163"/>
    </source>
</evidence>
<dbReference type="SUPFAM" id="SSF46785">
    <property type="entry name" value="Winged helix' DNA-binding domain"/>
    <property type="match status" value="1"/>
</dbReference>
<dbReference type="InterPro" id="IPR036388">
    <property type="entry name" value="WH-like_DNA-bd_sf"/>
</dbReference>
<keyword evidence="2" id="KW-0805">Transcription regulation</keyword>
<dbReference type="EMBL" id="FMAF01000022">
    <property type="protein sequence ID" value="SCB46282.1"/>
    <property type="molecule type" value="Genomic_DNA"/>
</dbReference>
<dbReference type="SMART" id="SM01134">
    <property type="entry name" value="DeoRC"/>
    <property type="match status" value="1"/>
</dbReference>
<dbReference type="InterPro" id="IPR050313">
    <property type="entry name" value="Carb_Metab_HTH_regulators"/>
</dbReference>
<dbReference type="PRINTS" id="PR00037">
    <property type="entry name" value="HTHLACR"/>
</dbReference>
<dbReference type="Gene3D" id="1.10.10.10">
    <property type="entry name" value="Winged helix-like DNA-binding domain superfamily/Winged helix DNA-binding domain"/>
    <property type="match status" value="1"/>
</dbReference>
<dbReference type="SMART" id="SM00420">
    <property type="entry name" value="HTH_DEOR"/>
    <property type="match status" value="1"/>
</dbReference>
<organism evidence="5 6">
    <name type="scientific">Rhizobium lusitanum</name>
    <dbReference type="NCBI Taxonomy" id="293958"/>
    <lineage>
        <taxon>Bacteria</taxon>
        <taxon>Pseudomonadati</taxon>
        <taxon>Pseudomonadota</taxon>
        <taxon>Alphaproteobacteria</taxon>
        <taxon>Hyphomicrobiales</taxon>
        <taxon>Rhizobiaceae</taxon>
        <taxon>Rhizobium/Agrobacterium group</taxon>
        <taxon>Rhizobium</taxon>
    </lineage>
</organism>
<proteinExistence type="predicted"/>
<gene>
    <name evidence="5" type="ORF">GA0061101_12290</name>
</gene>
<dbReference type="SUPFAM" id="SSF100950">
    <property type="entry name" value="NagB/RpiA/CoA transferase-like"/>
    <property type="match status" value="1"/>
</dbReference>
<evidence type="ECO:0000313" key="5">
    <source>
        <dbReference type="EMBL" id="SCB46282.1"/>
    </source>
</evidence>
<dbReference type="Pfam" id="PF08220">
    <property type="entry name" value="HTH_DeoR"/>
    <property type="match status" value="1"/>
</dbReference>
<keyword evidence="3" id="KW-0804">Transcription</keyword>